<dbReference type="RefSeq" id="WP_138096230.1">
    <property type="nucleotide sequence ID" value="NZ_CP040428.1"/>
</dbReference>
<evidence type="ECO:0000313" key="1">
    <source>
        <dbReference type="EMBL" id="QCT20355.1"/>
    </source>
</evidence>
<protein>
    <submittedName>
        <fullName evidence="1">Uncharacterized protein</fullName>
    </submittedName>
</protein>
<gene>
    <name evidence="1" type="ORF">FEM41_12180</name>
</gene>
<dbReference type="EMBL" id="CP040428">
    <property type="protein sequence ID" value="QCT20355.1"/>
    <property type="molecule type" value="Genomic_DNA"/>
</dbReference>
<sequence length="75" mass="8795">MPYCRKQSRSVPFAWDYNKDKRVFKALVDAAVVNANEPFESKYLFEKNGKNNHSSSTLLRMKLKQKALNRKLCEI</sequence>
<organism evidence="1 2">
    <name type="scientific">Jejubacter calystegiae</name>
    <dbReference type="NCBI Taxonomy" id="2579935"/>
    <lineage>
        <taxon>Bacteria</taxon>
        <taxon>Pseudomonadati</taxon>
        <taxon>Pseudomonadota</taxon>
        <taxon>Gammaproteobacteria</taxon>
        <taxon>Enterobacterales</taxon>
        <taxon>Enterobacteriaceae</taxon>
        <taxon>Jejubacter</taxon>
    </lineage>
</organism>
<dbReference type="KEGG" id="izh:FEM41_12180"/>
<dbReference type="Proteomes" id="UP000302163">
    <property type="component" value="Chromosome"/>
</dbReference>
<dbReference type="AlphaFoldDB" id="A0A4P8YHZ8"/>
<reference evidence="1 2" key="1">
    <citation type="submission" date="2019-05" db="EMBL/GenBank/DDBJ databases">
        <title>Complete genome sequence of Izhakiella calystegiae KSNA2, an endophyte isolated from beach morning glory (Calystegia soldanella).</title>
        <authorList>
            <person name="Jiang L."/>
            <person name="Jeong J.C."/>
            <person name="Kim C.Y."/>
            <person name="Kim D.H."/>
            <person name="Kim S.W."/>
            <person name="Lee j."/>
        </authorList>
    </citation>
    <scope>NUCLEOTIDE SEQUENCE [LARGE SCALE GENOMIC DNA]</scope>
    <source>
        <strain evidence="1 2">KSNA2</strain>
    </source>
</reference>
<evidence type="ECO:0000313" key="2">
    <source>
        <dbReference type="Proteomes" id="UP000302163"/>
    </source>
</evidence>
<accession>A0A4P8YHZ8</accession>
<name>A0A4P8YHZ8_9ENTR</name>
<keyword evidence="2" id="KW-1185">Reference proteome</keyword>
<proteinExistence type="predicted"/>